<organism evidence="1 2">
    <name type="scientific">Dendrothele bispora (strain CBS 962.96)</name>
    <dbReference type="NCBI Taxonomy" id="1314807"/>
    <lineage>
        <taxon>Eukaryota</taxon>
        <taxon>Fungi</taxon>
        <taxon>Dikarya</taxon>
        <taxon>Basidiomycota</taxon>
        <taxon>Agaricomycotina</taxon>
        <taxon>Agaricomycetes</taxon>
        <taxon>Agaricomycetidae</taxon>
        <taxon>Agaricales</taxon>
        <taxon>Agaricales incertae sedis</taxon>
        <taxon>Dendrothele</taxon>
    </lineage>
</organism>
<evidence type="ECO:0000313" key="2">
    <source>
        <dbReference type="Proteomes" id="UP000297245"/>
    </source>
</evidence>
<name>A0A4S8MPR5_DENBC</name>
<evidence type="ECO:0000313" key="1">
    <source>
        <dbReference type="EMBL" id="THV04997.1"/>
    </source>
</evidence>
<dbReference type="Proteomes" id="UP000297245">
    <property type="component" value="Unassembled WGS sequence"/>
</dbReference>
<dbReference type="AlphaFoldDB" id="A0A4S8MPR5"/>
<sequence length="188" mass="20323">MSNSGPVLEYKMVKFDVPLASYLDLKTFKPALPTGWYYLGPVATSDHKSEQQGMIVRAVDEKALVDVVDWKKVGPNNEPEPPPPFSAWRGVAPDGYVVGGDFFVEGNDPPSAEQTAGIKAIRSDLVGSLQGQRLIWEGKQPFSGLTLWDVVAVPLIYIPTGAFVSNNDTSAEGTSLPLLLFHVARHGG</sequence>
<protein>
    <submittedName>
        <fullName evidence="1">Uncharacterized protein</fullName>
    </submittedName>
</protein>
<dbReference type="EMBL" id="ML179052">
    <property type="protein sequence ID" value="THV04997.1"/>
    <property type="molecule type" value="Genomic_DNA"/>
</dbReference>
<gene>
    <name evidence="1" type="ORF">K435DRAFT_648370</name>
</gene>
<proteinExistence type="predicted"/>
<dbReference type="OrthoDB" id="2791787at2759"/>
<accession>A0A4S8MPR5</accession>
<keyword evidence="2" id="KW-1185">Reference proteome</keyword>
<reference evidence="1 2" key="1">
    <citation type="journal article" date="2019" name="Nat. Ecol. Evol.">
        <title>Megaphylogeny resolves global patterns of mushroom evolution.</title>
        <authorList>
            <person name="Varga T."/>
            <person name="Krizsan K."/>
            <person name="Foldi C."/>
            <person name="Dima B."/>
            <person name="Sanchez-Garcia M."/>
            <person name="Sanchez-Ramirez S."/>
            <person name="Szollosi G.J."/>
            <person name="Szarkandi J.G."/>
            <person name="Papp V."/>
            <person name="Albert L."/>
            <person name="Andreopoulos W."/>
            <person name="Angelini C."/>
            <person name="Antonin V."/>
            <person name="Barry K.W."/>
            <person name="Bougher N.L."/>
            <person name="Buchanan P."/>
            <person name="Buyck B."/>
            <person name="Bense V."/>
            <person name="Catcheside P."/>
            <person name="Chovatia M."/>
            <person name="Cooper J."/>
            <person name="Damon W."/>
            <person name="Desjardin D."/>
            <person name="Finy P."/>
            <person name="Geml J."/>
            <person name="Haridas S."/>
            <person name="Hughes K."/>
            <person name="Justo A."/>
            <person name="Karasinski D."/>
            <person name="Kautmanova I."/>
            <person name="Kiss B."/>
            <person name="Kocsube S."/>
            <person name="Kotiranta H."/>
            <person name="LaButti K.M."/>
            <person name="Lechner B.E."/>
            <person name="Liimatainen K."/>
            <person name="Lipzen A."/>
            <person name="Lukacs Z."/>
            <person name="Mihaltcheva S."/>
            <person name="Morgado L.N."/>
            <person name="Niskanen T."/>
            <person name="Noordeloos M.E."/>
            <person name="Ohm R.A."/>
            <person name="Ortiz-Santana B."/>
            <person name="Ovrebo C."/>
            <person name="Racz N."/>
            <person name="Riley R."/>
            <person name="Savchenko A."/>
            <person name="Shiryaev A."/>
            <person name="Soop K."/>
            <person name="Spirin V."/>
            <person name="Szebenyi C."/>
            <person name="Tomsovsky M."/>
            <person name="Tulloss R.E."/>
            <person name="Uehling J."/>
            <person name="Grigoriev I.V."/>
            <person name="Vagvolgyi C."/>
            <person name="Papp T."/>
            <person name="Martin F.M."/>
            <person name="Miettinen O."/>
            <person name="Hibbett D.S."/>
            <person name="Nagy L.G."/>
        </authorList>
    </citation>
    <scope>NUCLEOTIDE SEQUENCE [LARGE SCALE GENOMIC DNA]</scope>
    <source>
        <strain evidence="1 2">CBS 962.96</strain>
    </source>
</reference>